<dbReference type="Gene3D" id="3.20.20.105">
    <property type="entry name" value="Queuine tRNA-ribosyltransferase-like"/>
    <property type="match status" value="1"/>
</dbReference>
<sequence length="398" mass="45015">MTNPFAIVCENVGSSLARRGTLSMPNRKTIETPAILIYTNAGAVPHLTRDIVQSMLGYENLALNISLGHFIKFPGTYGLKKMEQNIQEFAGLNEFPTYLSVQDSLNPMPHHFNDKSTVSVWDSAGRRRIEVQDYELFVKQAAPDLFECLGDTLQSSVSNKRADKSINRSVQHLDNLIGLFGEDSNRKLFASLEGGDLIDKRVSMARTVSQRPVAGFAVNGIREDSYSDDVALLTNLLKRVYGELPVDKPRLLHSVGSPRMILEAIANGTDLLDGSYLTKLKYKNIALNIPFEIYHHQEATEHSQINSIMINISNVEFKEYLQPISSQCPCYTCSKYTCAYLHHLLITKEMLLPTLLMIHNINQYQRFFSEIREQITKQTFDNYKKKIDNLCKSNPVTI</sequence>
<dbReference type="Pfam" id="PF01702">
    <property type="entry name" value="TGT"/>
    <property type="match status" value="1"/>
</dbReference>
<protein>
    <recommendedName>
        <fullName evidence="5">Queuine tRNA-ribosyltransferase accessory subunit 2</fullName>
    </recommendedName>
    <alternativeName>
        <fullName evidence="5">Queuine tRNA-ribosyltransferase domain-containing protein 1</fullName>
    </alternativeName>
</protein>
<comment type="subcellular location">
    <subcellularLocation>
        <location evidence="5">Cytoplasm</location>
    </subcellularLocation>
</comment>
<feature type="binding site" evidence="5">
    <location>
        <position position="330"/>
    </location>
    <ligand>
        <name>Zn(2+)</name>
        <dbReference type="ChEBI" id="CHEBI:29105"/>
    </ligand>
</feature>
<accession>A0AAV7KQT9</accession>
<evidence type="ECO:0000313" key="7">
    <source>
        <dbReference type="EMBL" id="KAI6661669.1"/>
    </source>
</evidence>
<comment type="subunit">
    <text evidence="5">Heterodimer of a catalytic subunit and an accessory subunit.</text>
</comment>
<evidence type="ECO:0000256" key="2">
    <source>
        <dbReference type="ARBA" id="ARBA00022694"/>
    </source>
</evidence>
<dbReference type="EMBL" id="JAKMXF010000011">
    <property type="protein sequence ID" value="KAI6661669.1"/>
    <property type="molecule type" value="Genomic_DNA"/>
</dbReference>
<proteinExistence type="inferred from homology"/>
<dbReference type="GO" id="GO:0046872">
    <property type="term" value="F:metal ion binding"/>
    <property type="evidence" value="ECO:0007669"/>
    <property type="project" value="UniProtKB-KW"/>
</dbReference>
<evidence type="ECO:0000313" key="8">
    <source>
        <dbReference type="Proteomes" id="UP001165289"/>
    </source>
</evidence>
<dbReference type="PANTHER" id="PTHR46064">
    <property type="entry name" value="QUEUINE TRNA-RIBOSYLTRANSFERASE ACCESSORY SUBUNIT 2"/>
    <property type="match status" value="1"/>
</dbReference>
<dbReference type="InterPro" id="IPR028592">
    <property type="entry name" value="QTRTD1"/>
</dbReference>
<evidence type="ECO:0000256" key="3">
    <source>
        <dbReference type="ARBA" id="ARBA00022723"/>
    </source>
</evidence>
<dbReference type="InterPro" id="IPR036511">
    <property type="entry name" value="TGT-like_sf"/>
</dbReference>
<evidence type="ECO:0000256" key="1">
    <source>
        <dbReference type="ARBA" id="ARBA00022490"/>
    </source>
</evidence>
<feature type="binding site" evidence="5">
    <location>
        <position position="328"/>
    </location>
    <ligand>
        <name>Zn(2+)</name>
        <dbReference type="ChEBI" id="CHEBI:29105"/>
    </ligand>
</feature>
<evidence type="ECO:0000256" key="5">
    <source>
        <dbReference type="HAMAP-Rule" id="MF_03043"/>
    </source>
</evidence>
<organism evidence="7 8">
    <name type="scientific">Oopsacas minuta</name>
    <dbReference type="NCBI Taxonomy" id="111878"/>
    <lineage>
        <taxon>Eukaryota</taxon>
        <taxon>Metazoa</taxon>
        <taxon>Porifera</taxon>
        <taxon>Hexactinellida</taxon>
        <taxon>Hexasterophora</taxon>
        <taxon>Lyssacinosida</taxon>
        <taxon>Leucopsacidae</taxon>
        <taxon>Oopsacas</taxon>
    </lineage>
</organism>
<keyword evidence="1 5" id="KW-0963">Cytoplasm</keyword>
<feature type="binding site" evidence="5">
    <location>
        <position position="359"/>
    </location>
    <ligand>
        <name>Zn(2+)</name>
        <dbReference type="ChEBI" id="CHEBI:29105"/>
    </ligand>
</feature>
<dbReference type="SUPFAM" id="SSF51713">
    <property type="entry name" value="tRNA-guanine transglycosylase"/>
    <property type="match status" value="1"/>
</dbReference>
<comment type="function">
    <text evidence="5">Non-catalytic subunit of the queuine tRNA-ribosyltransferase (TGT) that catalyzes the base-exchange of a guanine (G) residue with queuine (Q) at position 34 (anticodon wobble position) in tRNAs with GU(N) anticodons (tRNA-Asp, -Asn, -His and -Tyr), resulting in the hypermodified nucleoside queuosine (7-(((4,5-cis-dihydroxy-2-cyclopenten-1-yl)amino)methyl)-7-deazaguanosine).</text>
</comment>
<feature type="binding site" evidence="5">
    <location>
        <position position="333"/>
    </location>
    <ligand>
        <name>Zn(2+)</name>
        <dbReference type="ChEBI" id="CHEBI:29105"/>
    </ligand>
</feature>
<dbReference type="InterPro" id="IPR050852">
    <property type="entry name" value="Queuine_tRNA-ribosyltrfase"/>
</dbReference>
<dbReference type="Proteomes" id="UP001165289">
    <property type="component" value="Unassembled WGS sequence"/>
</dbReference>
<reference evidence="7 8" key="1">
    <citation type="journal article" date="2023" name="BMC Biol.">
        <title>The compact genome of the sponge Oopsacas minuta (Hexactinellida) is lacking key metazoan core genes.</title>
        <authorList>
            <person name="Santini S."/>
            <person name="Schenkelaars Q."/>
            <person name="Jourda C."/>
            <person name="Duchesne M."/>
            <person name="Belahbib H."/>
            <person name="Rocher C."/>
            <person name="Selva M."/>
            <person name="Riesgo A."/>
            <person name="Vervoort M."/>
            <person name="Leys S.P."/>
            <person name="Kodjabachian L."/>
            <person name="Le Bivic A."/>
            <person name="Borchiellini C."/>
            <person name="Claverie J.M."/>
            <person name="Renard E."/>
        </authorList>
    </citation>
    <scope>NUCLEOTIDE SEQUENCE [LARGE SCALE GENOMIC DNA]</scope>
    <source>
        <strain evidence="7">SPO-2</strain>
    </source>
</reference>
<evidence type="ECO:0000259" key="6">
    <source>
        <dbReference type="Pfam" id="PF01702"/>
    </source>
</evidence>
<comment type="similarity">
    <text evidence="5">Belongs to the queuine tRNA-ribosyltransferase family. QTRT2 subfamily.</text>
</comment>
<dbReference type="NCBIfam" id="TIGR00449">
    <property type="entry name" value="tgt_general"/>
    <property type="match status" value="1"/>
</dbReference>
<dbReference type="GO" id="GO:0005737">
    <property type="term" value="C:cytoplasm"/>
    <property type="evidence" value="ECO:0007669"/>
    <property type="project" value="UniProtKB-SubCell"/>
</dbReference>
<name>A0AAV7KQT9_9METZ</name>
<dbReference type="GO" id="GO:0008479">
    <property type="term" value="F:tRNA-guanosine(34) queuine transglycosylase activity"/>
    <property type="evidence" value="ECO:0007669"/>
    <property type="project" value="UniProtKB-UniRule"/>
</dbReference>
<comment type="caution">
    <text evidence="7">The sequence shown here is derived from an EMBL/GenBank/DDBJ whole genome shotgun (WGS) entry which is preliminary data.</text>
</comment>
<dbReference type="GO" id="GO:0006400">
    <property type="term" value="P:tRNA modification"/>
    <property type="evidence" value="ECO:0007669"/>
    <property type="project" value="InterPro"/>
</dbReference>
<keyword evidence="3 5" id="KW-0479">Metal-binding</keyword>
<keyword evidence="2 5" id="KW-0819">tRNA processing</keyword>
<dbReference type="PANTHER" id="PTHR46064:SF1">
    <property type="entry name" value="QUEUINE TRNA-RIBOSYLTRANSFERASE ACCESSORY SUBUNIT 2"/>
    <property type="match status" value="1"/>
</dbReference>
<dbReference type="AlphaFoldDB" id="A0AAV7KQT9"/>
<feature type="domain" description="tRNA-guanine(15) transglycosylase-like" evidence="6">
    <location>
        <begin position="17"/>
        <end position="387"/>
    </location>
</feature>
<gene>
    <name evidence="7" type="ORF">LOD99_13541</name>
</gene>
<keyword evidence="4 5" id="KW-0862">Zinc</keyword>
<keyword evidence="8" id="KW-1185">Reference proteome</keyword>
<dbReference type="InterPro" id="IPR002616">
    <property type="entry name" value="tRNA_ribo_trans-like"/>
</dbReference>
<dbReference type="HAMAP" id="MF_03043">
    <property type="entry name" value="QTRT2"/>
    <property type="match status" value="1"/>
</dbReference>
<comment type="cofactor">
    <cofactor evidence="5">
        <name>Zn(2+)</name>
        <dbReference type="ChEBI" id="CHEBI:29105"/>
    </cofactor>
    <text evidence="5">Binds 1 zinc ion per subunit.</text>
</comment>
<evidence type="ECO:0000256" key="4">
    <source>
        <dbReference type="ARBA" id="ARBA00022833"/>
    </source>
</evidence>